<keyword evidence="3" id="KW-1185">Reference proteome</keyword>
<keyword evidence="1" id="KW-0812">Transmembrane</keyword>
<sequence>MTTHTTPVPLTDQVTLADAFRAEWVKFRTLPWSRYALLSTVVLGLGMAVLYTASVGEGYKELTAHEQAEFDPTQVALLGATMFAHLVIGVIGALVAAGEYATGMISTSLTVMPRRTRLFTAKAVLTGTVALALGLVIALPAFLLGQFVLTKLRVPHATLEHPHVLRALLGAGLYFALVGLLGLALGFLVRSTTAAVILLIATTLIVPYFLGPFLPAVVRMSWPTVAGTNILVGSTGGLAPWAGLGVMAAEVAAALAAAFTLFRHRDV</sequence>
<feature type="transmembrane region" description="Helical" evidence="1">
    <location>
        <begin position="75"/>
        <end position="98"/>
    </location>
</feature>
<comment type="caution">
    <text evidence="2">The sequence shown here is derived from an EMBL/GenBank/DDBJ whole genome shotgun (WGS) entry which is preliminary data.</text>
</comment>
<dbReference type="Proteomes" id="UP001596527">
    <property type="component" value="Unassembled WGS sequence"/>
</dbReference>
<dbReference type="RefSeq" id="WP_380973136.1">
    <property type="nucleotide sequence ID" value="NZ_JBHTEF010000001.1"/>
</dbReference>
<accession>A0ABW2SKU6</accession>
<protein>
    <submittedName>
        <fullName evidence="2">ABC transporter permease</fullName>
    </submittedName>
</protein>
<organism evidence="2 3">
    <name type="scientific">Schaalia naturae</name>
    <dbReference type="NCBI Taxonomy" id="635203"/>
    <lineage>
        <taxon>Bacteria</taxon>
        <taxon>Bacillati</taxon>
        <taxon>Actinomycetota</taxon>
        <taxon>Actinomycetes</taxon>
        <taxon>Actinomycetales</taxon>
        <taxon>Actinomycetaceae</taxon>
        <taxon>Schaalia</taxon>
    </lineage>
</organism>
<evidence type="ECO:0000313" key="3">
    <source>
        <dbReference type="Proteomes" id="UP001596527"/>
    </source>
</evidence>
<keyword evidence="1" id="KW-1133">Transmembrane helix</keyword>
<feature type="transmembrane region" description="Helical" evidence="1">
    <location>
        <begin position="119"/>
        <end position="144"/>
    </location>
</feature>
<reference evidence="3" key="1">
    <citation type="journal article" date="2019" name="Int. J. Syst. Evol. Microbiol.">
        <title>The Global Catalogue of Microorganisms (GCM) 10K type strain sequencing project: providing services to taxonomists for standard genome sequencing and annotation.</title>
        <authorList>
            <consortium name="The Broad Institute Genomics Platform"/>
            <consortium name="The Broad Institute Genome Sequencing Center for Infectious Disease"/>
            <person name="Wu L."/>
            <person name="Ma J."/>
        </authorList>
    </citation>
    <scope>NUCLEOTIDE SEQUENCE [LARGE SCALE GENOMIC DNA]</scope>
    <source>
        <strain evidence="3">CCUG 56698</strain>
    </source>
</reference>
<feature type="transmembrane region" description="Helical" evidence="1">
    <location>
        <begin position="196"/>
        <end position="218"/>
    </location>
</feature>
<feature type="transmembrane region" description="Helical" evidence="1">
    <location>
        <begin position="164"/>
        <end position="189"/>
    </location>
</feature>
<dbReference type="EMBL" id="JBHTEF010000001">
    <property type="protein sequence ID" value="MFC7580756.1"/>
    <property type="molecule type" value="Genomic_DNA"/>
</dbReference>
<gene>
    <name evidence="2" type="ORF">ACFQWG_06030</name>
</gene>
<name>A0ABW2SKU6_9ACTO</name>
<feature type="transmembrane region" description="Helical" evidence="1">
    <location>
        <begin position="35"/>
        <end position="55"/>
    </location>
</feature>
<proteinExistence type="predicted"/>
<evidence type="ECO:0000256" key="1">
    <source>
        <dbReference type="SAM" id="Phobius"/>
    </source>
</evidence>
<dbReference type="Pfam" id="PF12730">
    <property type="entry name" value="ABC2_membrane_4"/>
    <property type="match status" value="1"/>
</dbReference>
<evidence type="ECO:0000313" key="2">
    <source>
        <dbReference type="EMBL" id="MFC7580756.1"/>
    </source>
</evidence>
<keyword evidence="1" id="KW-0472">Membrane</keyword>
<feature type="transmembrane region" description="Helical" evidence="1">
    <location>
        <begin position="238"/>
        <end position="262"/>
    </location>
</feature>